<dbReference type="EMBL" id="JBGXBU010000003">
    <property type="protein sequence ID" value="MFM4893084.1"/>
    <property type="molecule type" value="Genomic_DNA"/>
</dbReference>
<accession>A0ABW9GRG2</accession>
<keyword evidence="2" id="KW-1185">Reference proteome</keyword>
<comment type="caution">
    <text evidence="1">The sequence shown here is derived from an EMBL/GenBank/DDBJ whole genome shotgun (WGS) entry which is preliminary data.</text>
</comment>
<reference evidence="1 2" key="1">
    <citation type="submission" date="2024-09" db="EMBL/GenBank/DDBJ databases">
        <title>Aeromonas strains Genome sequencing and assembly.</title>
        <authorList>
            <person name="Hu X."/>
            <person name="Tang B."/>
        </authorList>
    </citation>
    <scope>NUCLEOTIDE SEQUENCE [LARGE SCALE GENOMIC DNA]</scope>
    <source>
        <strain evidence="1 2">NB23SCDHY001</strain>
    </source>
</reference>
<dbReference type="SUPFAM" id="SSF47794">
    <property type="entry name" value="Rad51 N-terminal domain-like"/>
    <property type="match status" value="1"/>
</dbReference>
<dbReference type="Proteomes" id="UP001630969">
    <property type="component" value="Unassembled WGS sequence"/>
</dbReference>
<protein>
    <submittedName>
        <fullName evidence="1">Helix-hairpin-helix domain-containing protein</fullName>
    </submittedName>
</protein>
<dbReference type="GeneID" id="97220634"/>
<sequence>MTDVKQFSPRQRNLLLEVKGVGPTVIGRLEQLGYHSLEALAEADTGHIVRLVASMLGSTCWQNSPQARGAIDGAIALARSHTHHDRQEAAS</sequence>
<gene>
    <name evidence="1" type="ORF">ACEUDJ_09445</name>
</gene>
<evidence type="ECO:0000313" key="1">
    <source>
        <dbReference type="EMBL" id="MFM4893084.1"/>
    </source>
</evidence>
<evidence type="ECO:0000313" key="2">
    <source>
        <dbReference type="Proteomes" id="UP001630969"/>
    </source>
</evidence>
<name>A0ABW9GRG2_9GAMM</name>
<dbReference type="InterPro" id="IPR010995">
    <property type="entry name" value="DNA_repair_Rad51/TF_NusA_a-hlx"/>
</dbReference>
<dbReference type="RefSeq" id="WP_392441966.1">
    <property type="nucleotide sequence ID" value="NZ_JBGXBU010000003.1"/>
</dbReference>
<proteinExistence type="predicted"/>
<dbReference type="Gene3D" id="1.10.150.20">
    <property type="entry name" value="5' to 3' exonuclease, C-terminal subdomain"/>
    <property type="match status" value="1"/>
</dbReference>
<organism evidence="1 2">
    <name type="scientific">Aeromonas bivalvium</name>
    <dbReference type="NCBI Taxonomy" id="440079"/>
    <lineage>
        <taxon>Bacteria</taxon>
        <taxon>Pseudomonadati</taxon>
        <taxon>Pseudomonadota</taxon>
        <taxon>Gammaproteobacteria</taxon>
        <taxon>Aeromonadales</taxon>
        <taxon>Aeromonadaceae</taxon>
        <taxon>Aeromonas</taxon>
    </lineage>
</organism>